<sequence>MDIKRFKLASHWEELGASFQRICLKAIDFKDIMVMTKGRNSTRQFRLVEVRANRIRENQATIQAIEEQLTQTGHTHIPSGTQGVGQTSSPVA</sequence>
<protein>
    <submittedName>
        <fullName evidence="2">Uncharacterized protein</fullName>
    </submittedName>
</protein>
<evidence type="ECO:0000313" key="2">
    <source>
        <dbReference type="EMBL" id="MBW0504553.1"/>
    </source>
</evidence>
<keyword evidence="3" id="KW-1185">Reference proteome</keyword>
<dbReference type="EMBL" id="AVOT02017999">
    <property type="protein sequence ID" value="MBW0504553.1"/>
    <property type="molecule type" value="Genomic_DNA"/>
</dbReference>
<dbReference type="Proteomes" id="UP000765509">
    <property type="component" value="Unassembled WGS sequence"/>
</dbReference>
<evidence type="ECO:0000313" key="3">
    <source>
        <dbReference type="Proteomes" id="UP000765509"/>
    </source>
</evidence>
<proteinExistence type="predicted"/>
<accession>A0A9Q3DPS0</accession>
<comment type="caution">
    <text evidence="2">The sequence shown here is derived from an EMBL/GenBank/DDBJ whole genome shotgun (WGS) entry which is preliminary data.</text>
</comment>
<name>A0A9Q3DPS0_9BASI</name>
<feature type="region of interest" description="Disordered" evidence="1">
    <location>
        <begin position="72"/>
        <end position="92"/>
    </location>
</feature>
<evidence type="ECO:0000256" key="1">
    <source>
        <dbReference type="SAM" id="MobiDB-lite"/>
    </source>
</evidence>
<dbReference type="AlphaFoldDB" id="A0A9Q3DPS0"/>
<reference evidence="2" key="1">
    <citation type="submission" date="2021-03" db="EMBL/GenBank/DDBJ databases">
        <title>Draft genome sequence of rust myrtle Austropuccinia psidii MF-1, a brazilian biotype.</title>
        <authorList>
            <person name="Quecine M.C."/>
            <person name="Pachon D.M.R."/>
            <person name="Bonatelli M.L."/>
            <person name="Correr F.H."/>
            <person name="Franceschini L.M."/>
            <person name="Leite T.F."/>
            <person name="Margarido G.R.A."/>
            <person name="Almeida C.A."/>
            <person name="Ferrarezi J.A."/>
            <person name="Labate C.A."/>
        </authorList>
    </citation>
    <scope>NUCLEOTIDE SEQUENCE</scope>
    <source>
        <strain evidence="2">MF-1</strain>
    </source>
</reference>
<gene>
    <name evidence="2" type="ORF">O181_044268</name>
</gene>
<organism evidence="2 3">
    <name type="scientific">Austropuccinia psidii MF-1</name>
    <dbReference type="NCBI Taxonomy" id="1389203"/>
    <lineage>
        <taxon>Eukaryota</taxon>
        <taxon>Fungi</taxon>
        <taxon>Dikarya</taxon>
        <taxon>Basidiomycota</taxon>
        <taxon>Pucciniomycotina</taxon>
        <taxon>Pucciniomycetes</taxon>
        <taxon>Pucciniales</taxon>
        <taxon>Sphaerophragmiaceae</taxon>
        <taxon>Austropuccinia</taxon>
    </lineage>
</organism>